<gene>
    <name evidence="2" type="ORF">NTJ_01722</name>
</gene>
<keyword evidence="3" id="KW-1185">Reference proteome</keyword>
<feature type="region of interest" description="Disordered" evidence="1">
    <location>
        <begin position="1"/>
        <end position="93"/>
    </location>
</feature>
<proteinExistence type="predicted"/>
<organism evidence="2 3">
    <name type="scientific">Nesidiocoris tenuis</name>
    <dbReference type="NCBI Taxonomy" id="355587"/>
    <lineage>
        <taxon>Eukaryota</taxon>
        <taxon>Metazoa</taxon>
        <taxon>Ecdysozoa</taxon>
        <taxon>Arthropoda</taxon>
        <taxon>Hexapoda</taxon>
        <taxon>Insecta</taxon>
        <taxon>Pterygota</taxon>
        <taxon>Neoptera</taxon>
        <taxon>Paraneoptera</taxon>
        <taxon>Hemiptera</taxon>
        <taxon>Heteroptera</taxon>
        <taxon>Panheteroptera</taxon>
        <taxon>Cimicomorpha</taxon>
        <taxon>Miridae</taxon>
        <taxon>Dicyphina</taxon>
        <taxon>Nesidiocoris</taxon>
    </lineage>
</organism>
<feature type="compositionally biased region" description="Basic residues" evidence="1">
    <location>
        <begin position="11"/>
        <end position="33"/>
    </location>
</feature>
<feature type="compositionally biased region" description="Low complexity" evidence="1">
    <location>
        <begin position="72"/>
        <end position="84"/>
    </location>
</feature>
<reference evidence="2 3" key="1">
    <citation type="submission" date="2023-09" db="EMBL/GenBank/DDBJ databases">
        <title>Nesidiocoris tenuis whole genome shotgun sequence.</title>
        <authorList>
            <person name="Shibata T."/>
            <person name="Shimoda M."/>
            <person name="Kobayashi T."/>
            <person name="Uehara T."/>
        </authorList>
    </citation>
    <scope>NUCLEOTIDE SEQUENCE [LARGE SCALE GENOMIC DNA]</scope>
    <source>
        <strain evidence="2 3">Japan</strain>
    </source>
</reference>
<evidence type="ECO:0000256" key="1">
    <source>
        <dbReference type="SAM" id="MobiDB-lite"/>
    </source>
</evidence>
<dbReference type="Proteomes" id="UP001307889">
    <property type="component" value="Chromosome 1"/>
</dbReference>
<evidence type="ECO:0000313" key="3">
    <source>
        <dbReference type="Proteomes" id="UP001307889"/>
    </source>
</evidence>
<sequence length="147" mass="16866">MMNGEPSTGSRHSHQQHSHTHHGSRARRKHHRRQQQENTDSLHRYNRQPTGSAPASPPPSQHRCYTSPDSPPSANSYSANPSAPHYSTYTAPRSKADYTFIKFHDPYRPQYPDMEYADVDYRSYGPINYKAASISNAQQKQEEEELL</sequence>
<protein>
    <submittedName>
        <fullName evidence="2">IG_like</fullName>
    </submittedName>
</protein>
<dbReference type="EMBL" id="AP028909">
    <property type="protein sequence ID" value="BES88915.1"/>
    <property type="molecule type" value="Genomic_DNA"/>
</dbReference>
<accession>A0ABN7A9D1</accession>
<name>A0ABN7A9D1_9HEMI</name>
<evidence type="ECO:0000313" key="2">
    <source>
        <dbReference type="EMBL" id="BES88915.1"/>
    </source>
</evidence>